<sequence length="361" mass="40861">MIRRQRRRQVLVTGASVMLFFFFIIVVHIFWPGALAVALAIGGGIGGLLVLYEVRLTKRIAQAEFIRDLQTSFTSDAEIGILWRKILLEEEITAADRYHMSNYLTFFETLHILHVRDALDFALTDDLFRNRFFRAIGHPVILRETILKSPESFRNIRALIGEWMEYCFANDVPTHRGYADYETLRTSHAGFTRVQLGPDDLDEVLELQQVTLTSLGERAVLRKNDSAMFAECLADPAHQVLGWRSDTDGTLVSLAILYDAGLGPESIRRYETDDADALVESINLKLVMTRPGHKRAGLSRSLILGLEQTAMDRGKYEIRATIHPDNTASLKLFGDLGYRQVGKEKTAYGPRVVVRRTLATF</sequence>
<dbReference type="Proteomes" id="UP000053405">
    <property type="component" value="Unassembled WGS sequence"/>
</dbReference>
<dbReference type="SUPFAM" id="SSF55729">
    <property type="entry name" value="Acyl-CoA N-acyltransferases (Nat)"/>
    <property type="match status" value="1"/>
</dbReference>
<keyword evidence="1" id="KW-0812">Transmembrane</keyword>
<evidence type="ECO:0000313" key="3">
    <source>
        <dbReference type="EMBL" id="GAC58608.1"/>
    </source>
</evidence>
<proteinExistence type="predicted"/>
<dbReference type="InterPro" id="IPR013653">
    <property type="entry name" value="GCN5-like_dom"/>
</dbReference>
<evidence type="ECO:0000313" key="4">
    <source>
        <dbReference type="Proteomes" id="UP000053405"/>
    </source>
</evidence>
<gene>
    <name evidence="3" type="ORF">GOHSU_44_00080</name>
</gene>
<feature type="transmembrane region" description="Helical" evidence="1">
    <location>
        <begin position="12"/>
        <end position="31"/>
    </location>
</feature>
<keyword evidence="1" id="KW-1133">Transmembrane helix</keyword>
<evidence type="ECO:0000259" key="2">
    <source>
        <dbReference type="PROSITE" id="PS51186"/>
    </source>
</evidence>
<dbReference type="AlphaFoldDB" id="L7LEY4"/>
<dbReference type="STRING" id="1121927.GOHSU_44_00080"/>
<name>L7LEY4_9ACTN</name>
<keyword evidence="1" id="KW-0472">Membrane</keyword>
<reference evidence="3 4" key="1">
    <citation type="submission" date="2012-12" db="EMBL/GenBank/DDBJ databases">
        <title>Whole genome shotgun sequence of Gordonia hirsuta NBRC 16056.</title>
        <authorList>
            <person name="Isaki-Nakamura S."/>
            <person name="Hosoyama A."/>
            <person name="Tsuchikane K."/>
            <person name="Katsumata H."/>
            <person name="Baba S."/>
            <person name="Yamazaki S."/>
            <person name="Fujita N."/>
        </authorList>
    </citation>
    <scope>NUCLEOTIDE SEQUENCE [LARGE SCALE GENOMIC DNA]</scope>
    <source>
        <strain evidence="3 4">NBRC 16056</strain>
    </source>
</reference>
<feature type="transmembrane region" description="Helical" evidence="1">
    <location>
        <begin position="37"/>
        <end position="54"/>
    </location>
</feature>
<comment type="caution">
    <text evidence="3">The sequence shown here is derived from an EMBL/GenBank/DDBJ whole genome shotgun (WGS) entry which is preliminary data.</text>
</comment>
<dbReference type="PROSITE" id="PS51186">
    <property type="entry name" value="GNAT"/>
    <property type="match status" value="1"/>
</dbReference>
<dbReference type="InterPro" id="IPR000182">
    <property type="entry name" value="GNAT_dom"/>
</dbReference>
<dbReference type="Gene3D" id="3.40.630.30">
    <property type="match status" value="1"/>
</dbReference>
<feature type="domain" description="N-acetyltransferase" evidence="2">
    <location>
        <begin position="191"/>
        <end position="359"/>
    </location>
</feature>
<dbReference type="RefSeq" id="WP_005943089.1">
    <property type="nucleotide sequence ID" value="NZ_ATVK01000061.1"/>
</dbReference>
<organism evidence="3 4">
    <name type="scientific">Gordonia hirsuta DSM 44140 = NBRC 16056</name>
    <dbReference type="NCBI Taxonomy" id="1121927"/>
    <lineage>
        <taxon>Bacteria</taxon>
        <taxon>Bacillati</taxon>
        <taxon>Actinomycetota</taxon>
        <taxon>Actinomycetes</taxon>
        <taxon>Mycobacteriales</taxon>
        <taxon>Gordoniaceae</taxon>
        <taxon>Gordonia</taxon>
    </lineage>
</organism>
<dbReference type="eggNOG" id="ENOG5032EDM">
    <property type="taxonomic scope" value="Bacteria"/>
</dbReference>
<dbReference type="Pfam" id="PF08445">
    <property type="entry name" value="FR47"/>
    <property type="match status" value="1"/>
</dbReference>
<accession>L7LEY4</accession>
<dbReference type="GO" id="GO:0016747">
    <property type="term" value="F:acyltransferase activity, transferring groups other than amino-acyl groups"/>
    <property type="evidence" value="ECO:0007669"/>
    <property type="project" value="InterPro"/>
</dbReference>
<protein>
    <recommendedName>
        <fullName evidence="2">N-acetyltransferase domain-containing protein</fullName>
    </recommendedName>
</protein>
<keyword evidence="4" id="KW-1185">Reference proteome</keyword>
<dbReference type="InterPro" id="IPR016181">
    <property type="entry name" value="Acyl_CoA_acyltransferase"/>
</dbReference>
<dbReference type="EMBL" id="BANT01000044">
    <property type="protein sequence ID" value="GAC58608.1"/>
    <property type="molecule type" value="Genomic_DNA"/>
</dbReference>
<evidence type="ECO:0000256" key="1">
    <source>
        <dbReference type="SAM" id="Phobius"/>
    </source>
</evidence>